<dbReference type="EMBL" id="BAAAMQ010000011">
    <property type="protein sequence ID" value="GAA2108558.1"/>
    <property type="molecule type" value="Genomic_DNA"/>
</dbReference>
<name>A0ABN2XCQ4_9ACTN</name>
<gene>
    <name evidence="2" type="ORF">GCM10009726_22910</name>
</gene>
<proteinExistence type="predicted"/>
<evidence type="ECO:0000313" key="2">
    <source>
        <dbReference type="EMBL" id="GAA2108558.1"/>
    </source>
</evidence>
<feature type="chain" id="PRO_5047516249" description="Ig-like domain-containing protein" evidence="1">
    <location>
        <begin position="31"/>
        <end position="150"/>
    </location>
</feature>
<accession>A0ABN2XCQ4</accession>
<dbReference type="RefSeq" id="WP_231251750.1">
    <property type="nucleotide sequence ID" value="NZ_BAAAMQ010000011.1"/>
</dbReference>
<evidence type="ECO:0000313" key="3">
    <source>
        <dbReference type="Proteomes" id="UP001501161"/>
    </source>
</evidence>
<evidence type="ECO:0000256" key="1">
    <source>
        <dbReference type="SAM" id="SignalP"/>
    </source>
</evidence>
<evidence type="ECO:0008006" key="4">
    <source>
        <dbReference type="Google" id="ProtNLM"/>
    </source>
</evidence>
<dbReference type="InterPro" id="IPR006311">
    <property type="entry name" value="TAT_signal"/>
</dbReference>
<keyword evidence="3" id="KW-1185">Reference proteome</keyword>
<comment type="caution">
    <text evidence="2">The sequence shown here is derived from an EMBL/GenBank/DDBJ whole genome shotgun (WGS) entry which is preliminary data.</text>
</comment>
<dbReference type="Proteomes" id="UP001501161">
    <property type="component" value="Unassembled WGS sequence"/>
</dbReference>
<sequence length="150" mass="15836">MPQYNRRTVVRGAAWSLPVVAVASNAPAFAASTDAPSIPGSSAFVVCKLPGAGQNCQSYRATLNLTVQPSDTWTIDFTTLLVDNVNFLASVVPQSFTVSATSTQIVFTFCTASSPSQFDLTLRYRATNNRTGAVTSNLGGTYALSGVRNC</sequence>
<dbReference type="PROSITE" id="PS51318">
    <property type="entry name" value="TAT"/>
    <property type="match status" value="1"/>
</dbReference>
<protein>
    <recommendedName>
        <fullName evidence="4">Ig-like domain-containing protein</fullName>
    </recommendedName>
</protein>
<keyword evidence="1" id="KW-0732">Signal</keyword>
<reference evidence="2 3" key="1">
    <citation type="journal article" date="2019" name="Int. J. Syst. Evol. Microbiol.">
        <title>The Global Catalogue of Microorganisms (GCM) 10K type strain sequencing project: providing services to taxonomists for standard genome sequencing and annotation.</title>
        <authorList>
            <consortium name="The Broad Institute Genomics Platform"/>
            <consortium name="The Broad Institute Genome Sequencing Center for Infectious Disease"/>
            <person name="Wu L."/>
            <person name="Ma J."/>
        </authorList>
    </citation>
    <scope>NUCLEOTIDE SEQUENCE [LARGE SCALE GENOMIC DNA]</scope>
    <source>
        <strain evidence="2 3">JCM 13813</strain>
    </source>
</reference>
<organism evidence="2 3">
    <name type="scientific">Nocardioides furvisabuli</name>
    <dbReference type="NCBI Taxonomy" id="375542"/>
    <lineage>
        <taxon>Bacteria</taxon>
        <taxon>Bacillati</taxon>
        <taxon>Actinomycetota</taxon>
        <taxon>Actinomycetes</taxon>
        <taxon>Propionibacteriales</taxon>
        <taxon>Nocardioidaceae</taxon>
        <taxon>Nocardioides</taxon>
    </lineage>
</organism>
<feature type="signal peptide" evidence="1">
    <location>
        <begin position="1"/>
        <end position="30"/>
    </location>
</feature>